<evidence type="ECO:0008006" key="5">
    <source>
        <dbReference type="Google" id="ProtNLM"/>
    </source>
</evidence>
<dbReference type="PANTHER" id="PTHR38848">
    <property type="entry name" value="G-PROTEIN COUPLED RECEPTORS FAMILY 3 PROFILE DOMAIN-CONTAINING PROTEIN"/>
    <property type="match status" value="1"/>
</dbReference>
<keyword evidence="4" id="KW-1185">Reference proteome</keyword>
<dbReference type="PANTHER" id="PTHR38848:SF3">
    <property type="entry name" value="G-PROTEIN COUPLED RECEPTORS FAMILY 3 PROFILE DOMAIN-CONTAINING PROTEIN"/>
    <property type="match status" value="1"/>
</dbReference>
<evidence type="ECO:0000313" key="4">
    <source>
        <dbReference type="Proteomes" id="UP000044841"/>
    </source>
</evidence>
<feature type="transmembrane region" description="Helical" evidence="2">
    <location>
        <begin position="107"/>
        <end position="130"/>
    </location>
</feature>
<gene>
    <name evidence="3" type="ORF">RSOLAG22IIIB_10443</name>
</gene>
<dbReference type="AlphaFoldDB" id="A0A0K6G381"/>
<protein>
    <recommendedName>
        <fullName evidence="5">Transmembrane protein</fullName>
    </recommendedName>
</protein>
<accession>A0A0K6G381</accession>
<dbReference type="Proteomes" id="UP000044841">
    <property type="component" value="Unassembled WGS sequence"/>
</dbReference>
<evidence type="ECO:0000256" key="2">
    <source>
        <dbReference type="SAM" id="Phobius"/>
    </source>
</evidence>
<name>A0A0K6G381_9AGAM</name>
<feature type="region of interest" description="Disordered" evidence="1">
    <location>
        <begin position="193"/>
        <end position="212"/>
    </location>
</feature>
<organism evidence="3 4">
    <name type="scientific">Rhizoctonia solani</name>
    <dbReference type="NCBI Taxonomy" id="456999"/>
    <lineage>
        <taxon>Eukaryota</taxon>
        <taxon>Fungi</taxon>
        <taxon>Dikarya</taxon>
        <taxon>Basidiomycota</taxon>
        <taxon>Agaricomycotina</taxon>
        <taxon>Agaricomycetes</taxon>
        <taxon>Cantharellales</taxon>
        <taxon>Ceratobasidiaceae</taxon>
        <taxon>Rhizoctonia</taxon>
    </lineage>
</organism>
<keyword evidence="2" id="KW-1133">Transmembrane helix</keyword>
<reference evidence="3 4" key="1">
    <citation type="submission" date="2015-07" db="EMBL/GenBank/DDBJ databases">
        <authorList>
            <person name="Noorani M."/>
        </authorList>
    </citation>
    <scope>NUCLEOTIDE SEQUENCE [LARGE SCALE GENOMIC DNA]</scope>
    <source>
        <strain evidence="3">BBA 69670</strain>
    </source>
</reference>
<keyword evidence="2" id="KW-0812">Transmembrane</keyword>
<evidence type="ECO:0000256" key="1">
    <source>
        <dbReference type="SAM" id="MobiDB-lite"/>
    </source>
</evidence>
<sequence length="237" mass="25634">MAFSYLSLVCFAATTIAGLLIRKTVHYVHNGYCVIGVSSPSSIFLFSYDISINLFLTSMFIVPLVRATIRSAWLKSVAIRSSIASLIALITTAVNGIMVYVLDGNETIWICFGGCAADITIGAVVLYWALQGPEETSNSGPDAIYLSPVGGVPTFQTNPPESIIRNQDRSMVSDTSENTVAASHRYIPSLEKPEPAIQKPQQQAIFARDPPQKRLSLPLTAETCLSPRNVSEPPHSA</sequence>
<keyword evidence="2" id="KW-0472">Membrane</keyword>
<evidence type="ECO:0000313" key="3">
    <source>
        <dbReference type="EMBL" id="CUA72966.1"/>
    </source>
</evidence>
<proteinExistence type="predicted"/>
<feature type="transmembrane region" description="Helical" evidence="2">
    <location>
        <begin position="46"/>
        <end position="65"/>
    </location>
</feature>
<dbReference type="EMBL" id="CYGV01001332">
    <property type="protein sequence ID" value="CUA72966.1"/>
    <property type="molecule type" value="Genomic_DNA"/>
</dbReference>
<feature type="transmembrane region" description="Helical" evidence="2">
    <location>
        <begin position="77"/>
        <end position="101"/>
    </location>
</feature>